<name>A0A6P7Y4U1_9AMPH</name>
<comment type="subcellular location">
    <subcellularLocation>
        <location evidence="1">Cell projection</location>
        <location evidence="1">Cilium</location>
    </subcellularLocation>
</comment>
<dbReference type="GO" id="GO:0007288">
    <property type="term" value="P:sperm axoneme assembly"/>
    <property type="evidence" value="ECO:0007669"/>
    <property type="project" value="TreeGrafter"/>
</dbReference>
<proteinExistence type="inferred from homology"/>
<keyword evidence="9" id="KW-1185">Reference proteome</keyword>
<feature type="coiled-coil region" evidence="7">
    <location>
        <begin position="285"/>
        <end position="354"/>
    </location>
</feature>
<dbReference type="GO" id="GO:0008017">
    <property type="term" value="F:microtubule binding"/>
    <property type="evidence" value="ECO:0007669"/>
    <property type="project" value="TreeGrafter"/>
</dbReference>
<accession>A0A6P7Y4U1</accession>
<dbReference type="InParanoid" id="A0A6P7Y4U1"/>
<dbReference type="OrthoDB" id="166611at2759"/>
<keyword evidence="5" id="KW-0969">Cilium</keyword>
<dbReference type="AlphaFoldDB" id="A0A6P7Y4U1"/>
<dbReference type="FunCoup" id="A0A6P7Y4U1">
    <property type="interactions" value="88"/>
</dbReference>
<dbReference type="RefSeq" id="XP_030062542.1">
    <property type="nucleotide sequence ID" value="XM_030206682.1"/>
</dbReference>
<dbReference type="InterPro" id="IPR038844">
    <property type="entry name" value="CFAP157"/>
</dbReference>
<evidence type="ECO:0000256" key="4">
    <source>
        <dbReference type="ARBA" id="ARBA00023054"/>
    </source>
</evidence>
<dbReference type="CTD" id="286207"/>
<dbReference type="PANTHER" id="PTHR31954">
    <property type="entry name" value="CILIA- AND FLAGELLA-ASSOCIATED PROTEIN 157"/>
    <property type="match status" value="1"/>
</dbReference>
<evidence type="ECO:0000256" key="5">
    <source>
        <dbReference type="ARBA" id="ARBA00023069"/>
    </source>
</evidence>
<sequence length="523" mass="60240">MPPKKKGGDKAGKKPSSVKGGVGSFAVPEQLSELSKEFYLLQIRDLEGRVVRYQRRLDELETSEVIFQAKYDQMLKDKKEIVSFLKRTLEQRMDELTELNEQLINIQQAKEADKDAFEAQLAHERHESQEMKDQLTSENMVLVGKLAALEEFRIHKEDLMAKFAALEMQLKKQEEEHKEMIYNLERKAVIDKDRLKKEMLLRVNMVAAEFRKISNNQMAETTKRAIRENVSISAQLAKISEKSMELIQEQDFLKETQNEQCKQVAMLEHNEKQLVKNNLSNQKMIRMLTEKCQQQQIILEEYSQREKEFNSLKTAYQSLRDEKKAMRQLIIELEEKAQKLMAEETALVGQLEEEQKIRKRLEKILKQSASALKDVLLEKPSDEEYGDLDFKFQLRRKEMLHKLLLLLSSAAKMGLGPKVEEFLTQEAHTMALTGDRLTPSSPMKCSAVTAHYRLGDLGLVPRPALNSAIIRNIGSLSKTTRLGPVLANPDAPKDLLYPQQMEKHIKLPEIVTEHTAVQLLTAK</sequence>
<feature type="coiled-coil region" evidence="7">
    <location>
        <begin position="43"/>
        <end position="183"/>
    </location>
</feature>
<dbReference type="PANTHER" id="PTHR31954:SF1">
    <property type="entry name" value="CILIA- AND FLAGELLA-ASSOCIATED PROTEIN 157"/>
    <property type="match status" value="1"/>
</dbReference>
<dbReference type="KEGG" id="muo:115472406"/>
<evidence type="ECO:0000256" key="7">
    <source>
        <dbReference type="SAM" id="Coils"/>
    </source>
</evidence>
<keyword evidence="6" id="KW-0966">Cell projection</keyword>
<keyword evidence="4 7" id="KW-0175">Coiled coil</keyword>
<evidence type="ECO:0000256" key="6">
    <source>
        <dbReference type="ARBA" id="ARBA00023273"/>
    </source>
</evidence>
<organism evidence="9 10">
    <name type="scientific">Microcaecilia unicolor</name>
    <dbReference type="NCBI Taxonomy" id="1415580"/>
    <lineage>
        <taxon>Eukaryota</taxon>
        <taxon>Metazoa</taxon>
        <taxon>Chordata</taxon>
        <taxon>Craniata</taxon>
        <taxon>Vertebrata</taxon>
        <taxon>Euteleostomi</taxon>
        <taxon>Amphibia</taxon>
        <taxon>Gymnophiona</taxon>
        <taxon>Siphonopidae</taxon>
        <taxon>Microcaecilia</taxon>
    </lineage>
</organism>
<evidence type="ECO:0000313" key="9">
    <source>
        <dbReference type="Proteomes" id="UP000515156"/>
    </source>
</evidence>
<dbReference type="Proteomes" id="UP000515156">
    <property type="component" value="Chromosome 6"/>
</dbReference>
<comment type="similarity">
    <text evidence="2">Belongs to the CFAP157 family.</text>
</comment>
<dbReference type="GO" id="GO:0036064">
    <property type="term" value="C:ciliary basal body"/>
    <property type="evidence" value="ECO:0007669"/>
    <property type="project" value="TreeGrafter"/>
</dbReference>
<feature type="compositionally biased region" description="Basic and acidic residues" evidence="8">
    <location>
        <begin position="1"/>
        <end position="12"/>
    </location>
</feature>
<evidence type="ECO:0000313" key="10">
    <source>
        <dbReference type="RefSeq" id="XP_030062542.1"/>
    </source>
</evidence>
<evidence type="ECO:0000256" key="2">
    <source>
        <dbReference type="ARBA" id="ARBA00010841"/>
    </source>
</evidence>
<dbReference type="GeneID" id="115472406"/>
<evidence type="ECO:0000256" key="1">
    <source>
        <dbReference type="ARBA" id="ARBA00004138"/>
    </source>
</evidence>
<reference evidence="10" key="1">
    <citation type="submission" date="2025-08" db="UniProtKB">
        <authorList>
            <consortium name="RefSeq"/>
        </authorList>
    </citation>
    <scope>IDENTIFICATION</scope>
</reference>
<protein>
    <recommendedName>
        <fullName evidence="3">Cilia- and flagella-associated protein 157</fullName>
    </recommendedName>
</protein>
<evidence type="ECO:0000256" key="8">
    <source>
        <dbReference type="SAM" id="MobiDB-lite"/>
    </source>
</evidence>
<keyword evidence="10" id="KW-0282">Flagellum</keyword>
<evidence type="ECO:0000256" key="3">
    <source>
        <dbReference type="ARBA" id="ARBA00014087"/>
    </source>
</evidence>
<feature type="region of interest" description="Disordered" evidence="8">
    <location>
        <begin position="1"/>
        <end position="22"/>
    </location>
</feature>
<gene>
    <name evidence="10" type="primary">CFAP157</name>
</gene>